<dbReference type="Gene3D" id="3.10.420.10">
    <property type="entry name" value="SecB-like"/>
    <property type="match status" value="1"/>
</dbReference>
<evidence type="ECO:0000256" key="1">
    <source>
        <dbReference type="ARBA" id="ARBA00009990"/>
    </source>
</evidence>
<keyword evidence="9" id="KW-1185">Reference proteome</keyword>
<keyword evidence="5 6" id="KW-0143">Chaperone</keyword>
<evidence type="ECO:0000256" key="4">
    <source>
        <dbReference type="ARBA" id="ARBA00023010"/>
    </source>
</evidence>
<gene>
    <name evidence="6" type="primary">secB</name>
    <name evidence="8" type="ORF">KMAL_17760</name>
</gene>
<dbReference type="GO" id="GO:0015031">
    <property type="term" value="P:protein transport"/>
    <property type="evidence" value="ECO:0007669"/>
    <property type="project" value="UniProtKB-UniRule"/>
</dbReference>
<dbReference type="Pfam" id="PF02556">
    <property type="entry name" value="SecB"/>
    <property type="match status" value="1"/>
</dbReference>
<dbReference type="GO" id="GO:0051082">
    <property type="term" value="F:unfolded protein binding"/>
    <property type="evidence" value="ECO:0007669"/>
    <property type="project" value="InterPro"/>
</dbReference>
<dbReference type="GO" id="GO:0005737">
    <property type="term" value="C:cytoplasm"/>
    <property type="evidence" value="ECO:0007669"/>
    <property type="project" value="UniProtKB-SubCell"/>
</dbReference>
<dbReference type="AlphaFoldDB" id="A0A2S3W142"/>
<keyword evidence="2 6" id="KW-0813">Transport</keyword>
<dbReference type="SUPFAM" id="SSF54611">
    <property type="entry name" value="SecB-like"/>
    <property type="match status" value="1"/>
</dbReference>
<name>A0A2S3W142_9PROT</name>
<comment type="caution">
    <text evidence="8">The sequence shown here is derived from an EMBL/GenBank/DDBJ whole genome shotgun (WGS) entry which is preliminary data.</text>
</comment>
<keyword evidence="3 6" id="KW-0653">Protein transport</keyword>
<dbReference type="OrthoDB" id="9795145at2"/>
<comment type="function">
    <text evidence="6">One of the proteins required for the normal export of preproteins out of the cell cytoplasm. It is a molecular chaperone that binds to a subset of precursor proteins, maintaining them in a translocation-competent state. It also specifically binds to its receptor SecA.</text>
</comment>
<dbReference type="EMBL" id="POTC01000021">
    <property type="protein sequence ID" value="POF62567.1"/>
    <property type="molecule type" value="Genomic_DNA"/>
</dbReference>
<dbReference type="HAMAP" id="MF_00821">
    <property type="entry name" value="SecB"/>
    <property type="match status" value="1"/>
</dbReference>
<evidence type="ECO:0000256" key="6">
    <source>
        <dbReference type="HAMAP-Rule" id="MF_00821"/>
    </source>
</evidence>
<accession>A0A2S3W142</accession>
<protein>
    <recommendedName>
        <fullName evidence="6">Protein-export protein SecB</fullName>
    </recommendedName>
</protein>
<comment type="similarity">
    <text evidence="1 6">Belongs to the SecB family.</text>
</comment>
<comment type="subunit">
    <text evidence="6">Homotetramer, a dimer of dimers. One homotetramer interacts with 1 SecA dimer.</text>
</comment>
<proteinExistence type="inferred from homology"/>
<organism evidence="8 9">
    <name type="scientific">Novacetimonas maltaceti</name>
    <dbReference type="NCBI Taxonomy" id="1203393"/>
    <lineage>
        <taxon>Bacteria</taxon>
        <taxon>Pseudomonadati</taxon>
        <taxon>Pseudomonadota</taxon>
        <taxon>Alphaproteobacteria</taxon>
        <taxon>Acetobacterales</taxon>
        <taxon>Acetobacteraceae</taxon>
        <taxon>Novacetimonas</taxon>
    </lineage>
</organism>
<keyword evidence="6" id="KW-0963">Cytoplasm</keyword>
<dbReference type="PANTHER" id="PTHR36918:SF1">
    <property type="entry name" value="PROTEIN-EXPORT PROTEIN SECB"/>
    <property type="match status" value="1"/>
</dbReference>
<evidence type="ECO:0000313" key="8">
    <source>
        <dbReference type="EMBL" id="POF62567.1"/>
    </source>
</evidence>
<dbReference type="GO" id="GO:0051262">
    <property type="term" value="P:protein tetramerization"/>
    <property type="evidence" value="ECO:0007669"/>
    <property type="project" value="InterPro"/>
</dbReference>
<dbReference type="RefSeq" id="WP_110095358.1">
    <property type="nucleotide sequence ID" value="NZ_NKUE01000001.1"/>
</dbReference>
<dbReference type="InterPro" id="IPR003708">
    <property type="entry name" value="SecB"/>
</dbReference>
<evidence type="ECO:0000256" key="7">
    <source>
        <dbReference type="SAM" id="MobiDB-lite"/>
    </source>
</evidence>
<dbReference type="GO" id="GO:0006457">
    <property type="term" value="P:protein folding"/>
    <property type="evidence" value="ECO:0007669"/>
    <property type="project" value="UniProtKB-UniRule"/>
</dbReference>
<reference evidence="8 9" key="1">
    <citation type="submission" date="2018-01" db="EMBL/GenBank/DDBJ databases">
        <title>Draft Genome Sequence of Komagataeibacter maltaceti LMG 1529, a Vinegar Producing Acetic Acid Bacterium Isolated from Malt Vinegar Brewery Acetifiers.</title>
        <authorList>
            <person name="Zhang Q."/>
            <person name="Hollensteiner J."/>
            <person name="Poehlein A."/>
            <person name="Daniel R."/>
        </authorList>
    </citation>
    <scope>NUCLEOTIDE SEQUENCE [LARGE SCALE GENOMIC DNA]</scope>
    <source>
        <strain evidence="8 9">LMG 1529</strain>
    </source>
</reference>
<evidence type="ECO:0000256" key="5">
    <source>
        <dbReference type="ARBA" id="ARBA00023186"/>
    </source>
</evidence>
<evidence type="ECO:0000256" key="3">
    <source>
        <dbReference type="ARBA" id="ARBA00022927"/>
    </source>
</evidence>
<evidence type="ECO:0000313" key="9">
    <source>
        <dbReference type="Proteomes" id="UP000237344"/>
    </source>
</evidence>
<comment type="subcellular location">
    <subcellularLocation>
        <location evidence="6">Cytoplasm</location>
    </subcellularLocation>
</comment>
<dbReference type="PANTHER" id="PTHR36918">
    <property type="match status" value="1"/>
</dbReference>
<keyword evidence="4 6" id="KW-0811">Translocation</keyword>
<evidence type="ECO:0000256" key="2">
    <source>
        <dbReference type="ARBA" id="ARBA00022448"/>
    </source>
</evidence>
<sequence length="179" mass="19691">MTDTPSILPKDADEQQEGQAAPQFSMTINKQYIKDLSFEVPGGPAIFQQLQTENPTISYDIDVVTRQVTPEQPLYEVTLITKIEAKLPPVTPDAPAGGRPVFIVELAYSALATVTGAPENILEQILMIQVPYLIFPFVRNILCNATRDGGFPPVMLQPIDFAALWQHKRNTFAQAAGHA</sequence>
<dbReference type="InterPro" id="IPR035958">
    <property type="entry name" value="SecB-like_sf"/>
</dbReference>
<dbReference type="Proteomes" id="UP000237344">
    <property type="component" value="Unassembled WGS sequence"/>
</dbReference>
<dbReference type="NCBIfam" id="NF004392">
    <property type="entry name" value="PRK05751.1-3"/>
    <property type="match status" value="1"/>
</dbReference>
<feature type="region of interest" description="Disordered" evidence="7">
    <location>
        <begin position="1"/>
        <end position="22"/>
    </location>
</feature>